<dbReference type="EMBL" id="UZAU01000689">
    <property type="status" value="NOT_ANNOTATED_CDS"/>
    <property type="molecule type" value="Genomic_DNA"/>
</dbReference>
<feature type="domain" description="Reverse transcriptase" evidence="1">
    <location>
        <begin position="56"/>
        <end position="182"/>
    </location>
</feature>
<name>A0A803QBW0_CANSA</name>
<reference evidence="3" key="1">
    <citation type="submission" date="2018-11" db="EMBL/GenBank/DDBJ databases">
        <authorList>
            <person name="Grassa J C."/>
        </authorList>
    </citation>
    <scope>NUCLEOTIDE SEQUENCE [LARGE SCALE GENOMIC DNA]</scope>
</reference>
<feature type="domain" description="RNase H type-1" evidence="2">
    <location>
        <begin position="530"/>
        <end position="637"/>
    </location>
</feature>
<proteinExistence type="predicted"/>
<dbReference type="PANTHER" id="PTHR31635">
    <property type="entry name" value="REVERSE TRANSCRIPTASE DOMAIN-CONTAINING PROTEIN-RELATED"/>
    <property type="match status" value="1"/>
</dbReference>
<dbReference type="GO" id="GO:0004523">
    <property type="term" value="F:RNA-DNA hybrid ribonuclease activity"/>
    <property type="evidence" value="ECO:0007669"/>
    <property type="project" value="InterPro"/>
</dbReference>
<dbReference type="InterPro" id="IPR044730">
    <property type="entry name" value="RNase_H-like_dom_plant"/>
</dbReference>
<evidence type="ECO:0000259" key="2">
    <source>
        <dbReference type="Pfam" id="PF13456"/>
    </source>
</evidence>
<evidence type="ECO:0000259" key="1">
    <source>
        <dbReference type="Pfam" id="PF00078"/>
    </source>
</evidence>
<dbReference type="Pfam" id="PF00078">
    <property type="entry name" value="RVT_1"/>
    <property type="match status" value="1"/>
</dbReference>
<dbReference type="Gramene" id="evm.model.08.632">
    <property type="protein sequence ID" value="cds.evm.model.08.632"/>
    <property type="gene ID" value="evm.TU.08.632"/>
</dbReference>
<dbReference type="Pfam" id="PF13456">
    <property type="entry name" value="RVT_3"/>
    <property type="match status" value="1"/>
</dbReference>
<protein>
    <recommendedName>
        <fullName evidence="5">Reverse transcriptase domain-containing protein</fullName>
    </recommendedName>
</protein>
<dbReference type="SUPFAM" id="SSF53098">
    <property type="entry name" value="Ribonuclease H-like"/>
    <property type="match status" value="1"/>
</dbReference>
<accession>A0A803QBW0</accession>
<dbReference type="EnsemblPlants" id="evm.model.08.632">
    <property type="protein sequence ID" value="cds.evm.model.08.632"/>
    <property type="gene ID" value="evm.TU.08.632"/>
</dbReference>
<keyword evidence="4" id="KW-1185">Reference proteome</keyword>
<dbReference type="InterPro" id="IPR012337">
    <property type="entry name" value="RNaseH-like_sf"/>
</dbReference>
<dbReference type="InterPro" id="IPR002156">
    <property type="entry name" value="RNaseH_domain"/>
</dbReference>
<dbReference type="GO" id="GO:0003676">
    <property type="term" value="F:nucleic acid binding"/>
    <property type="evidence" value="ECO:0007669"/>
    <property type="project" value="InterPro"/>
</dbReference>
<dbReference type="PANTHER" id="PTHR31635:SF196">
    <property type="entry name" value="REVERSE TRANSCRIPTASE DOMAIN-CONTAINING PROTEIN-RELATED"/>
    <property type="match status" value="1"/>
</dbReference>
<dbReference type="Gene3D" id="3.30.420.10">
    <property type="entry name" value="Ribonuclease H-like superfamily/Ribonuclease H"/>
    <property type="match status" value="1"/>
</dbReference>
<dbReference type="Proteomes" id="UP000596661">
    <property type="component" value="Chromosome 8"/>
</dbReference>
<dbReference type="InterPro" id="IPR000477">
    <property type="entry name" value="RT_dom"/>
</dbReference>
<organism evidence="3 4">
    <name type="scientific">Cannabis sativa</name>
    <name type="common">Hemp</name>
    <name type="synonym">Marijuana</name>
    <dbReference type="NCBI Taxonomy" id="3483"/>
    <lineage>
        <taxon>Eukaryota</taxon>
        <taxon>Viridiplantae</taxon>
        <taxon>Streptophyta</taxon>
        <taxon>Embryophyta</taxon>
        <taxon>Tracheophyta</taxon>
        <taxon>Spermatophyta</taxon>
        <taxon>Magnoliopsida</taxon>
        <taxon>eudicotyledons</taxon>
        <taxon>Gunneridae</taxon>
        <taxon>Pentapetalae</taxon>
        <taxon>rosids</taxon>
        <taxon>fabids</taxon>
        <taxon>Rosales</taxon>
        <taxon>Cannabaceae</taxon>
        <taxon>Cannabis</taxon>
    </lineage>
</organism>
<evidence type="ECO:0000313" key="3">
    <source>
        <dbReference type="EnsemblPlants" id="cds.evm.model.08.632"/>
    </source>
</evidence>
<evidence type="ECO:0008006" key="5">
    <source>
        <dbReference type="Google" id="ProtNLM"/>
    </source>
</evidence>
<sequence>MRSMGQDRAPGPDGMSTGFYLQHWPTVRRDVFDMATHFFRNFELPQFINNTNIVLVPKKDYPTGVNDYRPIALCNVAYKCISKILALRLRNLLPCIISPAQTAFVKGRQIAENTAVAREIVHSMSKKRGKKGFMMIKLDMEKAYDKMSWSFILEVVRNMNFDDTFIKLLMAKTEEGKIAGFKFTRNGPAITHLMFAEDVILFGKASVKEAKNFLNCIEEIAFIQILVKIQRPPISCGKASDVIPKTIVRKVDKELRDFWWGDSETRRSCHMIAWSSLCQPKLRAGLGFRRLETINSAFLLKWAWKALTDNSSIWGRAIQTKYLMNGNFIDAVSNSKDSSFWKAILRTRSLLADHVCRKIGNGKETSIWFDPWVPSANRCPTPLMDATNGVAWVNQFMDDNLRWNEEMIRRWFAREDATAILNIQLPEEDTKDDWLWLGDSSGEFTIRSACRIVNGGGSCTIAKAIWFNSSLGIRVDRVSIGDWKQWQEWFLDDCNRPPNISFEDILIAALVLAIFAKRDIASDGDCLITATIVRNDQGTIVAIKSENRHITNPLIGEAYAACIAAELMVERKIEHVVFQCDNINVVNAFSMETERGINFNLVHLRRRFHKFCRNFKNWEIGHVSRKCNFMAHNIAKW</sequence>
<dbReference type="CDD" id="cd06222">
    <property type="entry name" value="RNase_H_like"/>
    <property type="match status" value="1"/>
</dbReference>
<dbReference type="SUPFAM" id="SSF56672">
    <property type="entry name" value="DNA/RNA polymerases"/>
    <property type="match status" value="1"/>
</dbReference>
<reference evidence="3" key="2">
    <citation type="submission" date="2021-03" db="UniProtKB">
        <authorList>
            <consortium name="EnsemblPlants"/>
        </authorList>
    </citation>
    <scope>IDENTIFICATION</scope>
</reference>
<dbReference type="InterPro" id="IPR043502">
    <property type="entry name" value="DNA/RNA_pol_sf"/>
</dbReference>
<dbReference type="AlphaFoldDB" id="A0A803QBW0"/>
<dbReference type="InterPro" id="IPR036397">
    <property type="entry name" value="RNaseH_sf"/>
</dbReference>
<evidence type="ECO:0000313" key="4">
    <source>
        <dbReference type="Proteomes" id="UP000596661"/>
    </source>
</evidence>
<dbReference type="CDD" id="cd01650">
    <property type="entry name" value="RT_nLTR_like"/>
    <property type="match status" value="1"/>
</dbReference>